<dbReference type="PANTHER" id="PTHR45947:SF3">
    <property type="entry name" value="SULFOQUINOVOSYL TRANSFERASE SQD2"/>
    <property type="match status" value="1"/>
</dbReference>
<gene>
    <name evidence="3" type="ORF">NVS47_14375</name>
</gene>
<protein>
    <submittedName>
        <fullName evidence="3">Glycosyltransferase family 4 protein</fullName>
    </submittedName>
</protein>
<keyword evidence="4" id="KW-1185">Reference proteome</keyword>
<name>A0ABT1Y995_9FIRM</name>
<dbReference type="InterPro" id="IPR001296">
    <property type="entry name" value="Glyco_trans_1"/>
</dbReference>
<feature type="domain" description="Glycosyl transferase family 1" evidence="1">
    <location>
        <begin position="197"/>
        <end position="361"/>
    </location>
</feature>
<dbReference type="InterPro" id="IPR028098">
    <property type="entry name" value="Glyco_trans_4-like_N"/>
</dbReference>
<organism evidence="3 4">
    <name type="scientific">Dehalobacterium formicoaceticum</name>
    <dbReference type="NCBI Taxonomy" id="51515"/>
    <lineage>
        <taxon>Bacteria</taxon>
        <taxon>Bacillati</taxon>
        <taxon>Bacillota</taxon>
        <taxon>Clostridia</taxon>
        <taxon>Eubacteriales</taxon>
        <taxon>Peptococcaceae</taxon>
        <taxon>Dehalobacterium</taxon>
    </lineage>
</organism>
<dbReference type="Proteomes" id="UP001524944">
    <property type="component" value="Unassembled WGS sequence"/>
</dbReference>
<dbReference type="EMBL" id="JANPWE010000010">
    <property type="protein sequence ID" value="MCR6546685.1"/>
    <property type="molecule type" value="Genomic_DNA"/>
</dbReference>
<evidence type="ECO:0000313" key="3">
    <source>
        <dbReference type="EMBL" id="MCR6546685.1"/>
    </source>
</evidence>
<comment type="caution">
    <text evidence="3">The sequence shown here is derived from an EMBL/GenBank/DDBJ whole genome shotgun (WGS) entry which is preliminary data.</text>
</comment>
<dbReference type="Gene3D" id="3.40.50.2000">
    <property type="entry name" value="Glycogen Phosphorylase B"/>
    <property type="match status" value="2"/>
</dbReference>
<proteinExistence type="predicted"/>
<dbReference type="Pfam" id="PF00534">
    <property type="entry name" value="Glycos_transf_1"/>
    <property type="match status" value="1"/>
</dbReference>
<sequence length="411" mass="46399">MRTLMLSWEYPPKNVGGLARHVYDLTKELASQGEEIFLLTCAAEGAPAEENINHIHISRVESLNLPSRDFTNWVLQLNFALLAKAIKLEEEYGPFDLIHAHDWLVAFAARTMKHAKNIPLLTTIHATEHGRNQGIHSDLQRYINDVEWWLTYESWQVIVCSQFMKGELKKIFQLPDNKIQVVPNGVDIDAFKTIATEFNRAQYASEQEKIVFFVGRLVQEKGLQVLLDAVPKILHYCPEAKFIIAGTGPHEEYLKKKAHMINKKDKIFFTGYIDDAVRNALYKNAHVAVFPSLYEPFGIVALEAMAAGIPVVVSDVGGFSEVVTHGIDGLKAYSGNPESLADNIILMLKNQNAVQVMKTNALNKVETYFTWPKIATQTRAIYQMILEEARHSKSLAAAQSEKRGWEVVKSH</sequence>
<dbReference type="SUPFAM" id="SSF53756">
    <property type="entry name" value="UDP-Glycosyltransferase/glycogen phosphorylase"/>
    <property type="match status" value="1"/>
</dbReference>
<dbReference type="CDD" id="cd03801">
    <property type="entry name" value="GT4_PimA-like"/>
    <property type="match status" value="1"/>
</dbReference>
<evidence type="ECO:0000259" key="1">
    <source>
        <dbReference type="Pfam" id="PF00534"/>
    </source>
</evidence>
<dbReference type="Pfam" id="PF13439">
    <property type="entry name" value="Glyco_transf_4"/>
    <property type="match status" value="1"/>
</dbReference>
<accession>A0ABT1Y995</accession>
<dbReference type="InterPro" id="IPR050194">
    <property type="entry name" value="Glycosyltransferase_grp1"/>
</dbReference>
<reference evidence="3 4" key="1">
    <citation type="submission" date="2022-08" db="EMBL/GenBank/DDBJ databases">
        <title>Proteogenomics of the novel Dehalobacterium formicoaceticum strain EZ94 highlights a key role of methyltransferases during anaerobic dichloromethane degradation.</title>
        <authorList>
            <person name="Wasmund K."/>
        </authorList>
    </citation>
    <scope>NUCLEOTIDE SEQUENCE [LARGE SCALE GENOMIC DNA]</scope>
    <source>
        <strain evidence="3 4">EZ94</strain>
    </source>
</reference>
<evidence type="ECO:0000313" key="4">
    <source>
        <dbReference type="Proteomes" id="UP001524944"/>
    </source>
</evidence>
<dbReference type="PANTHER" id="PTHR45947">
    <property type="entry name" value="SULFOQUINOVOSYL TRANSFERASE SQD2"/>
    <property type="match status" value="1"/>
</dbReference>
<dbReference type="RefSeq" id="WP_089612236.1">
    <property type="nucleotide sequence ID" value="NZ_CP022121.1"/>
</dbReference>
<evidence type="ECO:0000259" key="2">
    <source>
        <dbReference type="Pfam" id="PF13439"/>
    </source>
</evidence>
<feature type="domain" description="Glycosyltransferase subfamily 4-like N-terminal" evidence="2">
    <location>
        <begin position="15"/>
        <end position="189"/>
    </location>
</feature>